<accession>A0ABV7HM01</accession>
<gene>
    <name evidence="2" type="ORF">ACFOEB_06720</name>
</gene>
<dbReference type="InterPro" id="IPR007433">
    <property type="entry name" value="DUF481"/>
</dbReference>
<evidence type="ECO:0000313" key="2">
    <source>
        <dbReference type="EMBL" id="MFC3154893.1"/>
    </source>
</evidence>
<dbReference type="RefSeq" id="WP_382415356.1">
    <property type="nucleotide sequence ID" value="NZ_AP031500.1"/>
</dbReference>
<keyword evidence="1" id="KW-0732">Signal</keyword>
<protein>
    <submittedName>
        <fullName evidence="2">YdiY family protein</fullName>
    </submittedName>
</protein>
<dbReference type="Pfam" id="PF04338">
    <property type="entry name" value="DUF481"/>
    <property type="match status" value="1"/>
</dbReference>
<proteinExistence type="predicted"/>
<keyword evidence="3" id="KW-1185">Reference proteome</keyword>
<feature type="signal peptide" evidence="1">
    <location>
        <begin position="1"/>
        <end position="41"/>
    </location>
</feature>
<evidence type="ECO:0000256" key="1">
    <source>
        <dbReference type="SAM" id="SignalP"/>
    </source>
</evidence>
<feature type="chain" id="PRO_5046241081" evidence="1">
    <location>
        <begin position="42"/>
        <end position="404"/>
    </location>
</feature>
<dbReference type="EMBL" id="JBHRTL010000006">
    <property type="protein sequence ID" value="MFC3154893.1"/>
    <property type="molecule type" value="Genomic_DNA"/>
</dbReference>
<organism evidence="2 3">
    <name type="scientific">Gilvimarinus japonicus</name>
    <dbReference type="NCBI Taxonomy" id="1796469"/>
    <lineage>
        <taxon>Bacteria</taxon>
        <taxon>Pseudomonadati</taxon>
        <taxon>Pseudomonadota</taxon>
        <taxon>Gammaproteobacteria</taxon>
        <taxon>Cellvibrionales</taxon>
        <taxon>Cellvibrionaceae</taxon>
        <taxon>Gilvimarinus</taxon>
    </lineage>
</organism>
<reference evidence="3" key="1">
    <citation type="journal article" date="2019" name="Int. J. Syst. Evol. Microbiol.">
        <title>The Global Catalogue of Microorganisms (GCM) 10K type strain sequencing project: providing services to taxonomists for standard genome sequencing and annotation.</title>
        <authorList>
            <consortium name="The Broad Institute Genomics Platform"/>
            <consortium name="The Broad Institute Genome Sequencing Center for Infectious Disease"/>
            <person name="Wu L."/>
            <person name="Ma J."/>
        </authorList>
    </citation>
    <scope>NUCLEOTIDE SEQUENCE [LARGE SCALE GENOMIC DNA]</scope>
    <source>
        <strain evidence="3">KCTC 52141</strain>
    </source>
</reference>
<dbReference type="Proteomes" id="UP001595548">
    <property type="component" value="Unassembled WGS sequence"/>
</dbReference>
<sequence>MAMDTCPKQLFFCAIHIMGDNVRRLSLFAVTALVLSNPVLSAEPAAVNPTNTAPQTSPIAPAASVNKNPTKWPKAPEYLDGWDWIQFTSGEWLKGEIIGLYDQVLDFDSDQLDDLSIDWDDVARVLSSQSMSIRLESGDTVIGPVKIDQKTLAFAGPVKSQYSRSAIVSMSASGEHELDLWQFRIGFAGSVKGGNVDERSFDTDVDLTRRSARSRFAFSYDAGTTEVQGVRTEESHRANSRYDVFISPRTYWTPGYVEYFRDRFQNIEHRATVGVFIGYYIADSDRVTWTVSGGPGYQYLEYTTAPAGSDKTEETPALLADTQLEYDITGDITYTLKYQPQFTNNATGNYKHYIETGLNVDLTDRLELTLSYDWNYTDKPQADENGIIPEQDDYTISVGVAWDY</sequence>
<comment type="caution">
    <text evidence="2">The sequence shown here is derived from an EMBL/GenBank/DDBJ whole genome shotgun (WGS) entry which is preliminary data.</text>
</comment>
<evidence type="ECO:0000313" key="3">
    <source>
        <dbReference type="Proteomes" id="UP001595548"/>
    </source>
</evidence>
<name>A0ABV7HM01_9GAMM</name>